<comment type="cofactor">
    <cofactor evidence="1">
        <name>a divalent metal cation</name>
        <dbReference type="ChEBI" id="CHEBI:60240"/>
    </cofactor>
</comment>
<dbReference type="KEGG" id="dmp:FAK_40480"/>
<feature type="binding site" evidence="5">
    <location>
        <position position="123"/>
    </location>
    <ligand>
        <name>substrate</name>
    </ligand>
</feature>
<dbReference type="InterPro" id="IPR036704">
    <property type="entry name" value="RraA/RraA-like_sf"/>
</dbReference>
<comment type="cofactor">
    <cofactor evidence="5">
        <name>Mg(2+)</name>
        <dbReference type="ChEBI" id="CHEBI:18420"/>
    </cofactor>
</comment>
<dbReference type="AlphaFoldDB" id="A0AAU9F4C1"/>
<protein>
    <recommendedName>
        <fullName evidence="2">Putative 4-hydroxy-4-methyl-2-oxoglutarate aldolase</fullName>
    </recommendedName>
    <alternativeName>
        <fullName evidence="3">Regulator of ribonuclease activity homolog</fullName>
    </alternativeName>
    <alternativeName>
        <fullName evidence="4">RraA-like protein</fullName>
    </alternativeName>
</protein>
<proteinExistence type="predicted"/>
<evidence type="ECO:0000256" key="2">
    <source>
        <dbReference type="ARBA" id="ARBA00016549"/>
    </source>
</evidence>
<evidence type="ECO:0000256" key="3">
    <source>
        <dbReference type="ARBA" id="ARBA00029596"/>
    </source>
</evidence>
<keyword evidence="5" id="KW-0460">Magnesium</keyword>
<evidence type="ECO:0000256" key="4">
    <source>
        <dbReference type="ARBA" id="ARBA00030169"/>
    </source>
</evidence>
<dbReference type="PANTHER" id="PTHR33254:SF4">
    <property type="entry name" value="4-HYDROXY-4-METHYL-2-OXOGLUTARATE ALDOLASE 3-RELATED"/>
    <property type="match status" value="1"/>
</dbReference>
<dbReference type="SUPFAM" id="SSF89562">
    <property type="entry name" value="RraA-like"/>
    <property type="match status" value="1"/>
</dbReference>
<keyword evidence="7" id="KW-1185">Reference proteome</keyword>
<accession>A0AAU9F4C1</accession>
<evidence type="ECO:0000313" key="6">
    <source>
        <dbReference type="EMBL" id="BEQ16982.1"/>
    </source>
</evidence>
<evidence type="ECO:0000256" key="1">
    <source>
        <dbReference type="ARBA" id="ARBA00001968"/>
    </source>
</evidence>
<dbReference type="Gene3D" id="3.50.30.40">
    <property type="entry name" value="Ribonuclease E inhibitor RraA/RraA-like"/>
    <property type="match status" value="1"/>
</dbReference>
<organism evidence="6 7">
    <name type="scientific">Desulfoferula mesophila</name>
    <dbReference type="NCBI Taxonomy" id="3058419"/>
    <lineage>
        <taxon>Bacteria</taxon>
        <taxon>Pseudomonadati</taxon>
        <taxon>Thermodesulfobacteriota</taxon>
        <taxon>Desulfarculia</taxon>
        <taxon>Desulfarculales</taxon>
        <taxon>Desulfarculaceae</taxon>
        <taxon>Desulfoferula</taxon>
    </lineage>
</organism>
<dbReference type="GO" id="GO:0008948">
    <property type="term" value="F:oxaloacetate decarboxylase activity"/>
    <property type="evidence" value="ECO:0007669"/>
    <property type="project" value="TreeGrafter"/>
</dbReference>
<dbReference type="GO" id="GO:0046872">
    <property type="term" value="F:metal ion binding"/>
    <property type="evidence" value="ECO:0007669"/>
    <property type="project" value="UniProtKB-KW"/>
</dbReference>
<dbReference type="EMBL" id="AP028679">
    <property type="protein sequence ID" value="BEQ16982.1"/>
    <property type="molecule type" value="Genomic_DNA"/>
</dbReference>
<dbReference type="RefSeq" id="WP_338603586.1">
    <property type="nucleotide sequence ID" value="NZ_AP028679.1"/>
</dbReference>
<reference evidence="7" key="1">
    <citation type="journal article" date="2023" name="Arch. Microbiol.">
        <title>Desulfoferula mesophilus gen. nov. sp. nov., a mesophilic sulfate-reducing bacterium isolated from a brackish lake sediment.</title>
        <authorList>
            <person name="Watanabe T."/>
            <person name="Yabe T."/>
            <person name="Tsuji J.M."/>
            <person name="Fukui M."/>
        </authorList>
    </citation>
    <scope>NUCLEOTIDE SEQUENCE [LARGE SCALE GENOMIC DNA]</scope>
    <source>
        <strain evidence="7">12FAK</strain>
    </source>
</reference>
<evidence type="ECO:0000313" key="7">
    <source>
        <dbReference type="Proteomes" id="UP001366166"/>
    </source>
</evidence>
<dbReference type="CDD" id="cd16841">
    <property type="entry name" value="RraA_family"/>
    <property type="match status" value="1"/>
</dbReference>
<evidence type="ECO:0000256" key="5">
    <source>
        <dbReference type="PIRSR" id="PIRSR605493-1"/>
    </source>
</evidence>
<dbReference type="Pfam" id="PF03737">
    <property type="entry name" value="RraA-like"/>
    <property type="match status" value="1"/>
</dbReference>
<dbReference type="PANTHER" id="PTHR33254">
    <property type="entry name" value="4-HYDROXY-4-METHYL-2-OXOGLUTARATE ALDOLASE 3-RELATED"/>
    <property type="match status" value="1"/>
</dbReference>
<gene>
    <name evidence="6" type="ORF">FAK_40480</name>
</gene>
<keyword evidence="5" id="KW-0479">Metal-binding</keyword>
<dbReference type="GO" id="GO:0047443">
    <property type="term" value="F:4-hydroxy-4-methyl-2-oxoglutarate aldolase activity"/>
    <property type="evidence" value="ECO:0007669"/>
    <property type="project" value="TreeGrafter"/>
</dbReference>
<dbReference type="Proteomes" id="UP001366166">
    <property type="component" value="Chromosome"/>
</dbReference>
<sequence>MEVGTIQRLPQEIVEGFKGLCTSTIGNVLDDMKIQGVIPNIKPVHHGFSCVGSALTVKEVTGVLGTYTNADFKLGQVIDTTEAGDVVVIDNAGHQVSTWGGIASFAAKNRGVSGLVVDGGVRDLEEIVEFGFPVFSRHVLPISGKGRVKITAMNTVVKIDGVMVSPGDVIVADGTGIVCVPAGVAAEVLKIAREFERQDRMAIEEVKKGLSFSEALKKFAKM</sequence>
<feature type="binding site" evidence="5">
    <location>
        <begin position="100"/>
        <end position="103"/>
    </location>
    <ligand>
        <name>substrate</name>
    </ligand>
</feature>
<feature type="binding site" evidence="5">
    <location>
        <position position="122"/>
    </location>
    <ligand>
        <name>substrate</name>
    </ligand>
</feature>
<name>A0AAU9F4C1_9BACT</name>
<dbReference type="InterPro" id="IPR005493">
    <property type="entry name" value="RraA/RraA-like"/>
</dbReference>